<dbReference type="InterPro" id="IPR025753">
    <property type="entry name" value="AAA_N_dom"/>
</dbReference>
<dbReference type="Pfam" id="PF00004">
    <property type="entry name" value="AAA"/>
    <property type="match status" value="3"/>
</dbReference>
<dbReference type="InterPro" id="IPR050747">
    <property type="entry name" value="Mitochondrial_chaperone_BCS1"/>
</dbReference>
<feature type="region of interest" description="Disordered" evidence="6">
    <location>
        <begin position="466"/>
        <end position="498"/>
    </location>
</feature>
<evidence type="ECO:0000256" key="5">
    <source>
        <dbReference type="ARBA" id="ARBA00049360"/>
    </source>
</evidence>
<comment type="catalytic activity">
    <reaction evidence="5">
        <text>ATP + H2O = ADP + phosphate + H(+)</text>
        <dbReference type="Rhea" id="RHEA:13065"/>
        <dbReference type="ChEBI" id="CHEBI:15377"/>
        <dbReference type="ChEBI" id="CHEBI:15378"/>
        <dbReference type="ChEBI" id="CHEBI:30616"/>
        <dbReference type="ChEBI" id="CHEBI:43474"/>
        <dbReference type="ChEBI" id="CHEBI:456216"/>
    </reaction>
</comment>
<keyword evidence="9" id="KW-1185">Reference proteome</keyword>
<sequence length="1441" mass="163413">MADSSSSSSSETNLTTAKTFLSTAASVAATAMLVRTLVNDFMPDEFQDLLFSGIRNFFNRFSSQMTMVLDEFDGLVNNQIYEAAEVYLGGKVSPSTQRLKVSKPEKEKNFTIAMERGETIVDFFNGVKFTWILVCRQVESKNFHNPRDLNSTLRSEVRSFELSFHKRNLDLVLNSYLPHILAESKSAKQEKKTLKIFTVDYENIYCNIADAWMPTNLDHPATFETLALDSEIKNFILNDLEKFVRRKDYYRKVGKAWKRGYLLYGPPGTGKSSLIAAMANYLNFDVYDLELSELQVNSDLRKLLIAMANRSILVVEDIDCSVNFEDRNKTVAESSSTSPNGSTEKKVTLSGLLNFIDGLWSSCGDERIIIFTTNHKERLDPALLRPGRMDVHVHMSYCTPGGFKLLASNYLGIKHHPLFEEIEQQLESAEVTPAEVAEELIKSDDPEVALKGLVGFLKVKKKESEEAKLKKEKDEEEKKGISGKKDSEAKELENGKVVKGEEGDLSEELVKGGQLEVALQGIVDLLKVRKKVVKKEKPREDACKENGKANDVESDEEHVLQFIHYSLSVFSSMAETNNMAKAKMLFSTAASMAATAMVMTMVIEEFDGFVNNEIYEAAEVYLSEKISPSTQRLKVSKPVKEKNFTIAMERGETIVDFFNGIKFTWVLFLKRKDYYRKVGKAWKRGYLLYGPPGTGKSSLIASMANYLNFDVYDLELSKLNCDSELRRALIAMANRSILVIEDIDCSVNFEDRNKAAVTESEENKVTLSGLLNFIDGLWSCCGDERIIIFTTNHKERLDPALVRPGRMDVHIHMSYCTPDGFKLLASNYLGIKHHVLFEEIERQLEPTEVTPAEVAEVLMKSDNNPQVALEGVIEFLNVKRKENEEAKAEARWLRPPGMACKDNVDTALDSVGRVCRLEMVIRNSMEELELRMAGDGGTFWVEAPTPIHPLLSLSIFSSMAETNNLGKAKMIFSTAASMAATAMVVRSFMNDFLPHQFQDLIFSRIGNFFNRFSSQMTMVIEEFDGFVNNEIYEAAEVYLSEKISPSTQRLKVSKPVKEKNFTIAMERGETIVDFFNGIKFTWVLVCTQSESQNFNNMNSTIRSEVRSFELRFHKKHLNLVIKSYLPQIITESKIAKQDKKTLKIFTIDNTYANLADIWMPTNLDHPSNFDTLALDSEMKNFIINDLQKFLKRKDYYRKVGKAWKRGYLLYGPPGTGKSSLIASMANYLNFDVYDLELSKLNNDSDLRRVLVAMANRSILVIEDIDCSINFEDRNRAVTECEENKVTLSGLLNFIDGLWSCCGDERIIIFTTNHKERLDPALVRPGRMDVHIHMSYCTPDGFKLLASNYLGIKHHVLFEAIEQQLKPTEVTPAEVAEVLMKSDNNPGVALEGVIEFLKVKRKENEEAKLKKEKEEDKPIEKELDEGNNSTKFKLFWPVPAKN</sequence>
<protein>
    <recommendedName>
        <fullName evidence="7">AAA+ ATPase domain-containing protein</fullName>
    </recommendedName>
</protein>
<dbReference type="GO" id="GO:0016887">
    <property type="term" value="F:ATP hydrolysis activity"/>
    <property type="evidence" value="ECO:0007669"/>
    <property type="project" value="InterPro"/>
</dbReference>
<evidence type="ECO:0000256" key="6">
    <source>
        <dbReference type="SAM" id="MobiDB-lite"/>
    </source>
</evidence>
<evidence type="ECO:0000256" key="3">
    <source>
        <dbReference type="ARBA" id="ARBA00022801"/>
    </source>
</evidence>
<dbReference type="InterPro" id="IPR003960">
    <property type="entry name" value="ATPase_AAA_CS"/>
</dbReference>
<name>A0A7J6HEK2_CANSA</name>
<comment type="similarity">
    <text evidence="2">Belongs to the AAA ATPase family. BCS1 subfamily.</text>
</comment>
<feature type="domain" description="AAA+ ATPase" evidence="7">
    <location>
        <begin position="257"/>
        <end position="399"/>
    </location>
</feature>
<keyword evidence="3" id="KW-0378">Hydrolase</keyword>
<dbReference type="PANTHER" id="PTHR23070">
    <property type="entry name" value="BCS1 AAA-TYPE ATPASE"/>
    <property type="match status" value="1"/>
</dbReference>
<feature type="domain" description="AAA+ ATPase" evidence="7">
    <location>
        <begin position="682"/>
        <end position="817"/>
    </location>
</feature>
<gene>
    <name evidence="8" type="ORF">G4B88_002045</name>
</gene>
<evidence type="ECO:0000256" key="2">
    <source>
        <dbReference type="ARBA" id="ARBA00007448"/>
    </source>
</evidence>
<organism evidence="8 9">
    <name type="scientific">Cannabis sativa</name>
    <name type="common">Hemp</name>
    <name type="synonym">Marijuana</name>
    <dbReference type="NCBI Taxonomy" id="3483"/>
    <lineage>
        <taxon>Eukaryota</taxon>
        <taxon>Viridiplantae</taxon>
        <taxon>Streptophyta</taxon>
        <taxon>Embryophyta</taxon>
        <taxon>Tracheophyta</taxon>
        <taxon>Spermatophyta</taxon>
        <taxon>Magnoliopsida</taxon>
        <taxon>eudicotyledons</taxon>
        <taxon>Gunneridae</taxon>
        <taxon>Pentapetalae</taxon>
        <taxon>rosids</taxon>
        <taxon>fabids</taxon>
        <taxon>Rosales</taxon>
        <taxon>Cannabaceae</taxon>
        <taxon>Cannabis</taxon>
    </lineage>
</organism>
<keyword evidence="4" id="KW-0460">Magnesium</keyword>
<dbReference type="SUPFAM" id="SSF52540">
    <property type="entry name" value="P-loop containing nucleoside triphosphate hydrolases"/>
    <property type="match status" value="3"/>
</dbReference>
<dbReference type="SMART" id="SM00382">
    <property type="entry name" value="AAA"/>
    <property type="match status" value="3"/>
</dbReference>
<dbReference type="Gene3D" id="3.40.50.300">
    <property type="entry name" value="P-loop containing nucleotide triphosphate hydrolases"/>
    <property type="match status" value="3"/>
</dbReference>
<dbReference type="CDD" id="cd19510">
    <property type="entry name" value="RecA-like_BCS1"/>
    <property type="match status" value="3"/>
</dbReference>
<dbReference type="Proteomes" id="UP000583929">
    <property type="component" value="Unassembled WGS sequence"/>
</dbReference>
<dbReference type="InterPro" id="IPR027417">
    <property type="entry name" value="P-loop_NTPase"/>
</dbReference>
<dbReference type="PROSITE" id="PS00674">
    <property type="entry name" value="AAA"/>
    <property type="match status" value="3"/>
</dbReference>
<feature type="compositionally biased region" description="Basic and acidic residues" evidence="6">
    <location>
        <begin position="1405"/>
        <end position="1420"/>
    </location>
</feature>
<dbReference type="InterPro" id="IPR058017">
    <property type="entry name" value="At3g28540-like_C"/>
</dbReference>
<feature type="domain" description="AAA+ ATPase" evidence="7">
    <location>
        <begin position="1203"/>
        <end position="1337"/>
    </location>
</feature>
<dbReference type="GO" id="GO:0005524">
    <property type="term" value="F:ATP binding"/>
    <property type="evidence" value="ECO:0007669"/>
    <property type="project" value="InterPro"/>
</dbReference>
<dbReference type="InterPro" id="IPR003593">
    <property type="entry name" value="AAA+_ATPase"/>
</dbReference>
<evidence type="ECO:0000256" key="1">
    <source>
        <dbReference type="ARBA" id="ARBA00001946"/>
    </source>
</evidence>
<dbReference type="Pfam" id="PF14363">
    <property type="entry name" value="AAA_assoc"/>
    <property type="match status" value="3"/>
</dbReference>
<evidence type="ECO:0000313" key="9">
    <source>
        <dbReference type="Proteomes" id="UP000583929"/>
    </source>
</evidence>
<dbReference type="Pfam" id="PF25568">
    <property type="entry name" value="AAA_lid_At3g28540"/>
    <property type="match status" value="3"/>
</dbReference>
<dbReference type="InterPro" id="IPR003959">
    <property type="entry name" value="ATPase_AAA_core"/>
</dbReference>
<accession>A0A7J6HEK2</accession>
<evidence type="ECO:0000256" key="4">
    <source>
        <dbReference type="ARBA" id="ARBA00022842"/>
    </source>
</evidence>
<evidence type="ECO:0000313" key="8">
    <source>
        <dbReference type="EMBL" id="KAF4393311.1"/>
    </source>
</evidence>
<dbReference type="Gene3D" id="6.10.280.40">
    <property type="match status" value="3"/>
</dbReference>
<dbReference type="EMBL" id="JAATIQ010000049">
    <property type="protein sequence ID" value="KAF4393311.1"/>
    <property type="molecule type" value="Genomic_DNA"/>
</dbReference>
<comment type="cofactor">
    <cofactor evidence="1">
        <name>Mg(2+)</name>
        <dbReference type="ChEBI" id="CHEBI:18420"/>
    </cofactor>
</comment>
<evidence type="ECO:0000259" key="7">
    <source>
        <dbReference type="SMART" id="SM00382"/>
    </source>
</evidence>
<comment type="caution">
    <text evidence="8">The sequence shown here is derived from an EMBL/GenBank/DDBJ whole genome shotgun (WGS) entry which is preliminary data.</text>
</comment>
<dbReference type="GO" id="GO:0006950">
    <property type="term" value="P:response to stress"/>
    <property type="evidence" value="ECO:0007669"/>
    <property type="project" value="UniProtKB-ARBA"/>
</dbReference>
<proteinExistence type="inferred from homology"/>
<feature type="region of interest" description="Disordered" evidence="6">
    <location>
        <begin position="1405"/>
        <end position="1424"/>
    </location>
</feature>
<reference evidence="8 9" key="1">
    <citation type="journal article" date="2020" name="bioRxiv">
        <title>Sequence and annotation of 42 cannabis genomes reveals extensive copy number variation in cannabinoid synthesis and pathogen resistance genes.</title>
        <authorList>
            <person name="Mckernan K.J."/>
            <person name="Helbert Y."/>
            <person name="Kane L.T."/>
            <person name="Ebling H."/>
            <person name="Zhang L."/>
            <person name="Liu B."/>
            <person name="Eaton Z."/>
            <person name="Mclaughlin S."/>
            <person name="Kingan S."/>
            <person name="Baybayan P."/>
            <person name="Concepcion G."/>
            <person name="Jordan M."/>
            <person name="Riva A."/>
            <person name="Barbazuk W."/>
            <person name="Harkins T."/>
        </authorList>
    </citation>
    <scope>NUCLEOTIDE SEQUENCE [LARGE SCALE GENOMIC DNA]</scope>
    <source>
        <strain evidence="9">cv. Jamaican Lion 4</strain>
        <tissue evidence="8">Leaf</tissue>
    </source>
</reference>